<dbReference type="GO" id="GO:0005525">
    <property type="term" value="F:GTP binding"/>
    <property type="evidence" value="ECO:0007669"/>
    <property type="project" value="UniProtKB-KW"/>
</dbReference>
<dbReference type="PROSITE" id="PS51709">
    <property type="entry name" value="G_TRME"/>
    <property type="match status" value="1"/>
</dbReference>
<dbReference type="Pfam" id="PF12631">
    <property type="entry name" value="MnmE_helical"/>
    <property type="match status" value="1"/>
</dbReference>
<dbReference type="Pfam" id="PF01926">
    <property type="entry name" value="MMR_HSR1"/>
    <property type="match status" value="1"/>
</dbReference>
<keyword evidence="6" id="KW-0547">Nucleotide-binding</keyword>
<evidence type="ECO:0000313" key="12">
    <source>
        <dbReference type="EMBL" id="VFU19258.1"/>
    </source>
</evidence>
<dbReference type="Gene3D" id="1.20.120.430">
    <property type="entry name" value="tRNA modification GTPase MnmE domain 2"/>
    <property type="match status" value="1"/>
</dbReference>
<dbReference type="GO" id="GO:0002098">
    <property type="term" value="P:tRNA wobble uridine modification"/>
    <property type="evidence" value="ECO:0007669"/>
    <property type="project" value="TreeGrafter"/>
</dbReference>
<dbReference type="GO" id="GO:0005829">
    <property type="term" value="C:cytosol"/>
    <property type="evidence" value="ECO:0007669"/>
    <property type="project" value="TreeGrafter"/>
</dbReference>
<evidence type="ECO:0000256" key="2">
    <source>
        <dbReference type="ARBA" id="ARBA00011043"/>
    </source>
</evidence>
<evidence type="ECO:0000256" key="6">
    <source>
        <dbReference type="ARBA" id="ARBA00022741"/>
    </source>
</evidence>
<feature type="domain" description="TrmE-type G" evidence="11">
    <location>
        <begin position="220"/>
        <end position="382"/>
    </location>
</feature>
<dbReference type="NCBIfam" id="TIGR00231">
    <property type="entry name" value="small_GTP"/>
    <property type="match status" value="1"/>
</dbReference>
<dbReference type="InterPro" id="IPR027417">
    <property type="entry name" value="P-loop_NTPase"/>
</dbReference>
<organism evidence="12">
    <name type="scientific">anaerobic digester metagenome</name>
    <dbReference type="NCBI Taxonomy" id="1263854"/>
    <lineage>
        <taxon>unclassified sequences</taxon>
        <taxon>metagenomes</taxon>
        <taxon>ecological metagenomes</taxon>
    </lineage>
</organism>
<evidence type="ECO:0000256" key="9">
    <source>
        <dbReference type="ARBA" id="ARBA00022958"/>
    </source>
</evidence>
<dbReference type="Gene3D" id="3.40.50.300">
    <property type="entry name" value="P-loop containing nucleotide triphosphate hydrolases"/>
    <property type="match status" value="1"/>
</dbReference>
<dbReference type="Pfam" id="PF10396">
    <property type="entry name" value="TrmE_N"/>
    <property type="match status" value="1"/>
</dbReference>
<keyword evidence="10" id="KW-0342">GTP-binding</keyword>
<reference evidence="12" key="1">
    <citation type="submission" date="2019-03" db="EMBL/GenBank/DDBJ databases">
        <authorList>
            <person name="Hao L."/>
        </authorList>
    </citation>
    <scope>NUCLEOTIDE SEQUENCE</scope>
</reference>
<proteinExistence type="inferred from homology"/>
<comment type="subcellular location">
    <subcellularLocation>
        <location evidence="1">Plastid</location>
        <location evidence="1">Chloroplast</location>
    </subcellularLocation>
</comment>
<dbReference type="EMBL" id="CAADRN010000374">
    <property type="protein sequence ID" value="VFU19258.1"/>
    <property type="molecule type" value="Genomic_DNA"/>
</dbReference>
<dbReference type="HAMAP" id="MF_00379">
    <property type="entry name" value="GTPase_MnmE"/>
    <property type="match status" value="1"/>
</dbReference>
<dbReference type="InterPro" id="IPR004520">
    <property type="entry name" value="GTPase_MnmE"/>
</dbReference>
<dbReference type="PANTHER" id="PTHR42714:SF2">
    <property type="entry name" value="TRNA MODIFICATION GTPASE GTPBP3, MITOCHONDRIAL"/>
    <property type="match status" value="1"/>
</dbReference>
<dbReference type="InterPro" id="IPR025867">
    <property type="entry name" value="MnmE_helical"/>
</dbReference>
<evidence type="ECO:0000256" key="10">
    <source>
        <dbReference type="ARBA" id="ARBA00023134"/>
    </source>
</evidence>
<gene>
    <name evidence="12" type="primary">mnmE</name>
    <name evidence="12" type="ORF">SCFA_710007</name>
</gene>
<protein>
    <submittedName>
        <fullName evidence="12">tRNA modification GTPase and tRNA-U34 5-formylation enzyme</fullName>
        <ecNumber evidence="12">3.6.-.-</ecNumber>
    </submittedName>
</protein>
<keyword evidence="9" id="KW-0630">Potassium</keyword>
<keyword evidence="5" id="KW-0479">Metal-binding</keyword>
<dbReference type="PANTHER" id="PTHR42714">
    <property type="entry name" value="TRNA MODIFICATION GTPASE GTPBP3"/>
    <property type="match status" value="1"/>
</dbReference>
<dbReference type="EC" id="3.6.-.-" evidence="12"/>
<dbReference type="AlphaFoldDB" id="A0A485M8A8"/>
<dbReference type="InterPro" id="IPR027266">
    <property type="entry name" value="TrmE/GcvT-like"/>
</dbReference>
<dbReference type="InterPro" id="IPR006073">
    <property type="entry name" value="GTP-bd"/>
</dbReference>
<dbReference type="InterPro" id="IPR027368">
    <property type="entry name" value="MnmE_dom2"/>
</dbReference>
<evidence type="ECO:0000256" key="8">
    <source>
        <dbReference type="ARBA" id="ARBA00022842"/>
    </source>
</evidence>
<keyword evidence="7 12" id="KW-0378">Hydrolase</keyword>
<dbReference type="GO" id="GO:0046872">
    <property type="term" value="F:metal ion binding"/>
    <property type="evidence" value="ECO:0007669"/>
    <property type="project" value="UniProtKB-KW"/>
</dbReference>
<dbReference type="InterPro" id="IPR005225">
    <property type="entry name" value="Small_GTP-bd"/>
</dbReference>
<keyword evidence="3" id="KW-0963">Cytoplasm</keyword>
<evidence type="ECO:0000256" key="7">
    <source>
        <dbReference type="ARBA" id="ARBA00022801"/>
    </source>
</evidence>
<dbReference type="GO" id="GO:0042802">
    <property type="term" value="F:identical protein binding"/>
    <property type="evidence" value="ECO:0007669"/>
    <property type="project" value="UniProtKB-ARBA"/>
</dbReference>
<evidence type="ECO:0000256" key="1">
    <source>
        <dbReference type="ARBA" id="ARBA00004229"/>
    </source>
</evidence>
<evidence type="ECO:0000256" key="4">
    <source>
        <dbReference type="ARBA" id="ARBA00022694"/>
    </source>
</evidence>
<keyword evidence="8" id="KW-0460">Magnesium</keyword>
<dbReference type="InterPro" id="IPR018948">
    <property type="entry name" value="GTP-bd_TrmE_N"/>
</dbReference>
<dbReference type="CDD" id="cd04164">
    <property type="entry name" value="trmE"/>
    <property type="match status" value="1"/>
</dbReference>
<dbReference type="FunFam" id="3.40.50.300:FF:000494">
    <property type="entry name" value="tRNA modification GTPase MnmE"/>
    <property type="match status" value="1"/>
</dbReference>
<dbReference type="Gene3D" id="3.30.1360.120">
    <property type="entry name" value="Probable tRNA modification gtpase trme, domain 1"/>
    <property type="match status" value="1"/>
</dbReference>
<dbReference type="CDD" id="cd14858">
    <property type="entry name" value="TrmE_N"/>
    <property type="match status" value="1"/>
</dbReference>
<dbReference type="GO" id="GO:0030488">
    <property type="term" value="P:tRNA methylation"/>
    <property type="evidence" value="ECO:0007669"/>
    <property type="project" value="TreeGrafter"/>
</dbReference>
<accession>A0A485M8A8</accession>
<evidence type="ECO:0000259" key="11">
    <source>
        <dbReference type="PROSITE" id="PS51709"/>
    </source>
</evidence>
<dbReference type="GO" id="GO:0009507">
    <property type="term" value="C:chloroplast"/>
    <property type="evidence" value="ECO:0007669"/>
    <property type="project" value="UniProtKB-SubCell"/>
</dbReference>
<dbReference type="NCBIfam" id="TIGR00450">
    <property type="entry name" value="mnmE_trmE_thdF"/>
    <property type="match status" value="1"/>
</dbReference>
<dbReference type="SUPFAM" id="SSF116878">
    <property type="entry name" value="TrmE connector domain"/>
    <property type="match status" value="1"/>
</dbReference>
<dbReference type="GO" id="GO:0003924">
    <property type="term" value="F:GTPase activity"/>
    <property type="evidence" value="ECO:0007669"/>
    <property type="project" value="InterPro"/>
</dbReference>
<evidence type="ECO:0000256" key="3">
    <source>
        <dbReference type="ARBA" id="ARBA00022490"/>
    </source>
</evidence>
<sequence length="461" mass="50981">MIEDTIAAISTPLGEGGIGIVRVSGTGAADIAGKIFRAGSKINFLNENRKLIYGHIVDEKGVDLDEVLLCYMKGPHTYTREDIVEIHCHGGIVPMRKVLEQVLARGARLAQPGEFSKRAFLNGRLDLAQAESVIDIIRSKTDRSLSLAVSQLKGNLSKKITELQNKILGLLARVEANIDFPEEDLEENAGEAIIREGEKVLKEFEEMISRADTGRVYREGISTVIIGNTNVGKSSLLNALLRENRAIVTDIPGTTRDLIEEVINIRGIPLRIIDTAGLRETIDFVEKIGVEKTRETINRADLVLVVLDAVRGLDDEDRAILELIKEKKALILINKVDVEEAKIRIKESDVRKLVRERPVLWISALKGTGIDRLEKEIFEMVTGGRVTGSDTVLVANIRHKEVLERSARHLQEAITGARQALPVDIVAIDLREAWEALGEITGSTATEDLLDRIFEDFCIGK</sequence>
<name>A0A485M8A8_9ZZZZ</name>
<evidence type="ECO:0000256" key="5">
    <source>
        <dbReference type="ARBA" id="ARBA00022723"/>
    </source>
</evidence>
<dbReference type="InterPro" id="IPR031168">
    <property type="entry name" value="G_TrmE"/>
</dbReference>
<dbReference type="NCBIfam" id="NF003661">
    <property type="entry name" value="PRK05291.1-3"/>
    <property type="match status" value="1"/>
</dbReference>
<dbReference type="FunFam" id="3.30.1360.120:FF:000003">
    <property type="entry name" value="tRNA modification GTPase MnmE"/>
    <property type="match status" value="1"/>
</dbReference>
<dbReference type="SUPFAM" id="SSF52540">
    <property type="entry name" value="P-loop containing nucleoside triphosphate hydrolases"/>
    <property type="match status" value="1"/>
</dbReference>
<keyword evidence="4" id="KW-0819">tRNA processing</keyword>
<comment type="similarity">
    <text evidence="2">Belongs to the TRAFAC class TrmE-Era-EngA-EngB-Septin-like GTPase superfamily. TrmE GTPase family.</text>
</comment>